<sequence>MPEGVEVTGLDYIYESIPMDAKLNINLFLHNPKYVPDHWHDSLELLFVLKGNVSVFIQRKKYSLGEEDLLLINSNEIHSIESEADNLLLALQIPISFIRDHFEDIDQVTFHCKSFLYEPDEQEKFNEIRALLAEMMWVYSKESYGYEMKMKSLLFELVYLLLRKFKEGEREDGGRLSPKHMERMLRIAHYIQENYTKPLNLNDLAEQEHLSVPYLSSFFQKHMGQSFIRYVNRIRLNHAVNDIAFTDYSITKIALDHGFPNLKSFHKVFKDVYNTTPNQYRKNLREQTETEPKLSGNKVTYLEFDRENGYGALFKYLPDQSKGLGRKSTDVGVVTKEIRVQFDGKGKPLKPYWRTLCTIGKAKEGLYRTVQEQLRSIQSVIKFEYIRFHGIFDDEMMVYREDRDGQPVFNFFYVDQLFDFLQDIGLKPYIEFGFMPSDLASGDQCIFYKKSNISKPKDLARWVELVRQFMAHCRHRYGLEEMRTWYYTCWNEPDLPLFWEDSFEDYCDLYLHTYRVVKDMSADFRFGGPEMISDTIYKEGWLQRFWSFCRSRECLPDFASFHSYPAGFHDDEKGEFIWLPNSRASDYLSDTVAQLKKNLQQEQLRIPEIHVTEWNATGSHRDLTNDTCFKAAYIAKNIVENLDEVSSLAYWTITDHLEELPLPEHTFHGGLGLITNNGIKKPGYYAYELLSQLGDRLLDRGSGYCVTQAGDRFQLLAYHYCHYDKLYEVRESLGIDTYNRYHVFQDLNEYEMNFVCQGIPAGRYELRQIAISREHGSAYDTWLDMGAPASLTPDMADYLNRKAAPHQQYKVIDIEGAATFSCKLTPHEVRLFELRPLRQP</sequence>
<dbReference type="InterPro" id="IPR014710">
    <property type="entry name" value="RmlC-like_jellyroll"/>
</dbReference>
<keyword evidence="3" id="KW-0805">Transcription regulation</keyword>
<proteinExistence type="inferred from homology"/>
<evidence type="ECO:0000256" key="5">
    <source>
        <dbReference type="ARBA" id="ARBA00023163"/>
    </source>
</evidence>
<dbReference type="SUPFAM" id="SSF51445">
    <property type="entry name" value="(Trans)glycosidases"/>
    <property type="match status" value="1"/>
</dbReference>
<dbReference type="Gene3D" id="2.60.40.1500">
    <property type="entry name" value="Glycosyl hydrolase domain, family 39"/>
    <property type="match status" value="1"/>
</dbReference>
<organism evidence="8 9">
    <name type="scientific">Paenibacillus apiarius</name>
    <dbReference type="NCBI Taxonomy" id="46240"/>
    <lineage>
        <taxon>Bacteria</taxon>
        <taxon>Bacillati</taxon>
        <taxon>Bacillota</taxon>
        <taxon>Bacilli</taxon>
        <taxon>Bacillales</taxon>
        <taxon>Paenibacillaceae</taxon>
        <taxon>Paenibacillus</taxon>
    </lineage>
</organism>
<evidence type="ECO:0000256" key="3">
    <source>
        <dbReference type="ARBA" id="ARBA00023015"/>
    </source>
</evidence>
<keyword evidence="4" id="KW-0238">DNA-binding</keyword>
<dbReference type="Proteomes" id="UP001207626">
    <property type="component" value="Unassembled WGS sequence"/>
</dbReference>
<keyword evidence="9" id="KW-1185">Reference proteome</keyword>
<keyword evidence="5" id="KW-0804">Transcription</keyword>
<dbReference type="Pfam" id="PF02311">
    <property type="entry name" value="AraC_binding"/>
    <property type="match status" value="1"/>
</dbReference>
<dbReference type="InterPro" id="IPR018060">
    <property type="entry name" value="HTH_AraC"/>
</dbReference>
<dbReference type="Gene3D" id="1.10.10.60">
    <property type="entry name" value="Homeodomain-like"/>
    <property type="match status" value="2"/>
</dbReference>
<dbReference type="InterPro" id="IPR003313">
    <property type="entry name" value="AraC-bd"/>
</dbReference>
<dbReference type="SUPFAM" id="SSF46689">
    <property type="entry name" value="Homeodomain-like"/>
    <property type="match status" value="2"/>
</dbReference>
<dbReference type="SMART" id="SM00342">
    <property type="entry name" value="HTH_ARAC"/>
    <property type="match status" value="1"/>
</dbReference>
<dbReference type="Pfam" id="PF01229">
    <property type="entry name" value="Glyco_hydro_39"/>
    <property type="match status" value="1"/>
</dbReference>
<dbReference type="PANTHER" id="PTHR43280:SF2">
    <property type="entry name" value="HTH-TYPE TRANSCRIPTIONAL REGULATOR EXSA"/>
    <property type="match status" value="1"/>
</dbReference>
<evidence type="ECO:0000256" key="4">
    <source>
        <dbReference type="ARBA" id="ARBA00023125"/>
    </source>
</evidence>
<feature type="domain" description="HTH araC/xylS-type" evidence="7">
    <location>
        <begin position="185"/>
        <end position="283"/>
    </location>
</feature>
<evidence type="ECO:0000256" key="6">
    <source>
        <dbReference type="ARBA" id="ARBA00023295"/>
    </source>
</evidence>
<dbReference type="EMBL" id="JAMDLW010000008">
    <property type="protein sequence ID" value="MCY9519493.1"/>
    <property type="molecule type" value="Genomic_DNA"/>
</dbReference>
<dbReference type="SUPFAM" id="SSF51011">
    <property type="entry name" value="Glycosyl hydrolase domain"/>
    <property type="match status" value="1"/>
</dbReference>
<gene>
    <name evidence="8" type="ORF">M5X09_07320</name>
</gene>
<dbReference type="InterPro" id="IPR009057">
    <property type="entry name" value="Homeodomain-like_sf"/>
</dbReference>
<keyword evidence="2" id="KW-0378">Hydrolase</keyword>
<dbReference type="InterPro" id="IPR037923">
    <property type="entry name" value="HTH-like"/>
</dbReference>
<comment type="similarity">
    <text evidence="1">Belongs to the glycosyl hydrolase 39 family.</text>
</comment>
<dbReference type="PANTHER" id="PTHR43280">
    <property type="entry name" value="ARAC-FAMILY TRANSCRIPTIONAL REGULATOR"/>
    <property type="match status" value="1"/>
</dbReference>
<dbReference type="RefSeq" id="WP_254912253.1">
    <property type="nucleotide sequence ID" value="NZ_JAMDLV010000015.1"/>
</dbReference>
<evidence type="ECO:0000259" key="7">
    <source>
        <dbReference type="PROSITE" id="PS01124"/>
    </source>
</evidence>
<dbReference type="PROSITE" id="PS00041">
    <property type="entry name" value="HTH_ARAC_FAMILY_1"/>
    <property type="match status" value="1"/>
</dbReference>
<evidence type="ECO:0000256" key="2">
    <source>
        <dbReference type="ARBA" id="ARBA00022801"/>
    </source>
</evidence>
<protein>
    <submittedName>
        <fullName evidence="8">Helix-turn-helix domain-containing protein</fullName>
    </submittedName>
</protein>
<accession>A0ABT4DTQ6</accession>
<dbReference type="PRINTS" id="PR00745">
    <property type="entry name" value="GLHYDRLASE39"/>
</dbReference>
<reference evidence="8 9" key="1">
    <citation type="submission" date="2022-05" db="EMBL/GenBank/DDBJ databases">
        <title>Genome Sequencing of Bee-Associated Microbes.</title>
        <authorList>
            <person name="Dunlap C."/>
        </authorList>
    </citation>
    <scope>NUCLEOTIDE SEQUENCE [LARGE SCALE GENOMIC DNA]</scope>
    <source>
        <strain evidence="8 9">NRRL NRS-1438</strain>
    </source>
</reference>
<keyword evidence="6" id="KW-0326">Glycosidase</keyword>
<dbReference type="InterPro" id="IPR017853">
    <property type="entry name" value="GH"/>
</dbReference>
<evidence type="ECO:0000256" key="1">
    <source>
        <dbReference type="ARBA" id="ARBA00008875"/>
    </source>
</evidence>
<dbReference type="SUPFAM" id="SSF51215">
    <property type="entry name" value="Regulatory protein AraC"/>
    <property type="match status" value="1"/>
</dbReference>
<name>A0ABT4DTQ6_9BACL</name>
<evidence type="ECO:0000313" key="9">
    <source>
        <dbReference type="Proteomes" id="UP001207626"/>
    </source>
</evidence>
<dbReference type="InterPro" id="IPR049166">
    <property type="entry name" value="GH39_cat"/>
</dbReference>
<dbReference type="Gene3D" id="3.20.20.80">
    <property type="entry name" value="Glycosidases"/>
    <property type="match status" value="1"/>
</dbReference>
<dbReference type="Gene3D" id="2.60.120.10">
    <property type="entry name" value="Jelly Rolls"/>
    <property type="match status" value="1"/>
</dbReference>
<comment type="caution">
    <text evidence="8">The sequence shown here is derived from an EMBL/GenBank/DDBJ whole genome shotgun (WGS) entry which is preliminary data.</text>
</comment>
<dbReference type="InterPro" id="IPR018062">
    <property type="entry name" value="HTH_AraC-typ_CS"/>
</dbReference>
<evidence type="ECO:0000313" key="8">
    <source>
        <dbReference type="EMBL" id="MCY9519493.1"/>
    </source>
</evidence>
<dbReference type="PROSITE" id="PS01124">
    <property type="entry name" value="HTH_ARAC_FAMILY_2"/>
    <property type="match status" value="1"/>
</dbReference>
<dbReference type="InterPro" id="IPR000514">
    <property type="entry name" value="Glyco_hydro_39"/>
</dbReference>
<dbReference type="Pfam" id="PF12833">
    <property type="entry name" value="HTH_18"/>
    <property type="match status" value="1"/>
</dbReference>